<evidence type="ECO:0000313" key="1">
    <source>
        <dbReference type="EMBL" id="KAK3061453.1"/>
    </source>
</evidence>
<dbReference type="EMBL" id="JAWDJW010007836">
    <property type="protein sequence ID" value="KAK3061453.1"/>
    <property type="molecule type" value="Genomic_DNA"/>
</dbReference>
<protein>
    <submittedName>
        <fullName evidence="1">Uncharacterized protein</fullName>
    </submittedName>
</protein>
<name>A0ACC3D3W1_9PEZI</name>
<sequence>MHCHERRMVFWDDGKGKFSCTTMENTRLRYYPGGTAGAIERLSGEKWKTETVISEEVVRDAKERYAKGELSAVYVLIETGFMTGKYSGHLEEEGPPSNVLLELPPKTLDEVVQDALDSFGQ</sequence>
<reference evidence="1" key="1">
    <citation type="submission" date="2024-09" db="EMBL/GenBank/DDBJ databases">
        <title>Black Yeasts Isolated from many extreme environments.</title>
        <authorList>
            <person name="Coleine C."/>
            <person name="Stajich J.E."/>
            <person name="Selbmann L."/>
        </authorList>
    </citation>
    <scope>NUCLEOTIDE SEQUENCE</scope>
    <source>
        <strain evidence="1">CCFEE 5737</strain>
    </source>
</reference>
<comment type="caution">
    <text evidence="1">The sequence shown here is derived from an EMBL/GenBank/DDBJ whole genome shotgun (WGS) entry which is preliminary data.</text>
</comment>
<evidence type="ECO:0000313" key="2">
    <source>
        <dbReference type="Proteomes" id="UP001186974"/>
    </source>
</evidence>
<organism evidence="1 2">
    <name type="scientific">Coniosporium uncinatum</name>
    <dbReference type="NCBI Taxonomy" id="93489"/>
    <lineage>
        <taxon>Eukaryota</taxon>
        <taxon>Fungi</taxon>
        <taxon>Dikarya</taxon>
        <taxon>Ascomycota</taxon>
        <taxon>Pezizomycotina</taxon>
        <taxon>Dothideomycetes</taxon>
        <taxon>Dothideomycetes incertae sedis</taxon>
        <taxon>Coniosporium</taxon>
    </lineage>
</organism>
<accession>A0ACC3D3W1</accession>
<dbReference type="Proteomes" id="UP001186974">
    <property type="component" value="Unassembled WGS sequence"/>
</dbReference>
<gene>
    <name evidence="1" type="ORF">LTS18_006250</name>
</gene>
<proteinExistence type="predicted"/>
<keyword evidence="2" id="KW-1185">Reference proteome</keyword>